<comment type="subcellular location">
    <subcellularLocation>
        <location evidence="1">Membrane</location>
        <topology evidence="1">Single-pass membrane protein</topology>
    </subcellularLocation>
</comment>
<name>A0AAJ0HEI3_9PEZI</name>
<dbReference type="InterPro" id="IPR006094">
    <property type="entry name" value="Oxid_FAD_bind_N"/>
</dbReference>
<evidence type="ECO:0000313" key="9">
    <source>
        <dbReference type="Proteomes" id="UP001275084"/>
    </source>
</evidence>
<dbReference type="PROSITE" id="PS51387">
    <property type="entry name" value="FAD_PCMH"/>
    <property type="match status" value="1"/>
</dbReference>
<proteinExistence type="predicted"/>
<organism evidence="8 9">
    <name type="scientific">Lasiosphaeria hispida</name>
    <dbReference type="NCBI Taxonomy" id="260671"/>
    <lineage>
        <taxon>Eukaryota</taxon>
        <taxon>Fungi</taxon>
        <taxon>Dikarya</taxon>
        <taxon>Ascomycota</taxon>
        <taxon>Pezizomycotina</taxon>
        <taxon>Sordariomycetes</taxon>
        <taxon>Sordariomycetidae</taxon>
        <taxon>Sordariales</taxon>
        <taxon>Lasiosphaeriaceae</taxon>
        <taxon>Lasiosphaeria</taxon>
    </lineage>
</organism>
<comment type="caution">
    <text evidence="8">The sequence shown here is derived from an EMBL/GenBank/DDBJ whole genome shotgun (WGS) entry which is preliminary data.</text>
</comment>
<keyword evidence="5" id="KW-0472">Membrane</keyword>
<dbReference type="SUPFAM" id="SSF56176">
    <property type="entry name" value="FAD-binding/transporter-associated domain-like"/>
    <property type="match status" value="1"/>
</dbReference>
<evidence type="ECO:0000259" key="7">
    <source>
        <dbReference type="PROSITE" id="PS51387"/>
    </source>
</evidence>
<dbReference type="InterPro" id="IPR016166">
    <property type="entry name" value="FAD-bd_PCMH"/>
</dbReference>
<feature type="domain" description="FAD-binding PCMH-type" evidence="7">
    <location>
        <begin position="1"/>
        <end position="168"/>
    </location>
</feature>
<dbReference type="EMBL" id="JAUIQD010000005">
    <property type="protein sequence ID" value="KAK3349384.1"/>
    <property type="molecule type" value="Genomic_DNA"/>
</dbReference>
<dbReference type="GO" id="GO:0000246">
    <property type="term" value="F:Delta24(24-1) sterol reductase activity"/>
    <property type="evidence" value="ECO:0007669"/>
    <property type="project" value="TreeGrafter"/>
</dbReference>
<evidence type="ECO:0000256" key="2">
    <source>
        <dbReference type="ARBA" id="ARBA00012405"/>
    </source>
</evidence>
<feature type="region of interest" description="Disordered" evidence="6">
    <location>
        <begin position="372"/>
        <end position="400"/>
    </location>
</feature>
<evidence type="ECO:0000313" key="8">
    <source>
        <dbReference type="EMBL" id="KAK3349384.1"/>
    </source>
</evidence>
<reference evidence="8" key="1">
    <citation type="journal article" date="2023" name="Mol. Phylogenet. Evol.">
        <title>Genome-scale phylogeny and comparative genomics of the fungal order Sordariales.</title>
        <authorList>
            <person name="Hensen N."/>
            <person name="Bonometti L."/>
            <person name="Westerberg I."/>
            <person name="Brannstrom I.O."/>
            <person name="Guillou S."/>
            <person name="Cros-Aarteil S."/>
            <person name="Calhoun S."/>
            <person name="Haridas S."/>
            <person name="Kuo A."/>
            <person name="Mondo S."/>
            <person name="Pangilinan J."/>
            <person name="Riley R."/>
            <person name="LaButti K."/>
            <person name="Andreopoulos B."/>
            <person name="Lipzen A."/>
            <person name="Chen C."/>
            <person name="Yan M."/>
            <person name="Daum C."/>
            <person name="Ng V."/>
            <person name="Clum A."/>
            <person name="Steindorff A."/>
            <person name="Ohm R.A."/>
            <person name="Martin F."/>
            <person name="Silar P."/>
            <person name="Natvig D.O."/>
            <person name="Lalanne C."/>
            <person name="Gautier V."/>
            <person name="Ament-Velasquez S.L."/>
            <person name="Kruys A."/>
            <person name="Hutchinson M.I."/>
            <person name="Powell A.J."/>
            <person name="Barry K."/>
            <person name="Miller A.N."/>
            <person name="Grigoriev I.V."/>
            <person name="Debuchy R."/>
            <person name="Gladieux P."/>
            <person name="Hiltunen Thoren M."/>
            <person name="Johannesson H."/>
        </authorList>
    </citation>
    <scope>NUCLEOTIDE SEQUENCE</scope>
    <source>
        <strain evidence="8">CBS 955.72</strain>
    </source>
</reference>
<dbReference type="GO" id="GO:0016020">
    <property type="term" value="C:membrane"/>
    <property type="evidence" value="ECO:0007669"/>
    <property type="project" value="UniProtKB-SubCell"/>
</dbReference>
<keyword evidence="3" id="KW-0812">Transmembrane</keyword>
<sequence>MERHAASVAKIAASVRTFFDKSEPYRIFHGSTNSTRPRPGGARTHQVDISALSHVLSVDAAARTALVEPNVPMDRLVEATLLHGLVPPVVMEFPGITAGGGYAGTAGESSSFRHGFFDDTVERVEMILADGEVVNASRGERADLFRGAAGAVGTLGIATLLEVRLMEAKKFVKTSYRRTSSVAEAVAAVREEVGKPGNDYVDGILFDKGHGVIITGTLTDEKPAEVKPQTFSSAWDPWFYLHAKERTNQIGGAGDAAAAAAAAPLVDYIPLAEYLFRYDRGGFWVGRAAFHYFWMVPFNRFTRWFLDDFLHTRMMYRALHGSGESARFVVQDIAMPFETSEAFVDYTAEELGIWPLWLCPLKRRGPPTFHPFTTPPFTDKTSPSSEPNPKTAQQPKPAESEEQMMLNIGVWGWGPKSPRAFVEKNRELEAKVRELGGMKWLYAHTYYKPEEFWSMYGGRAWYDALRTKYRAATLPTVHDKVHVDAEAAGGKTRHWLKSITPLGGLYGIAKSIKSKDYMLHREAKWKWKGEEDDLQAMKRSV</sequence>
<gene>
    <name evidence="8" type="ORF">B0T25DRAFT_582341</name>
</gene>
<dbReference type="PANTHER" id="PTHR10801">
    <property type="entry name" value="24-DEHYDROCHOLESTEROL REDUCTASE"/>
    <property type="match status" value="1"/>
</dbReference>
<keyword evidence="9" id="KW-1185">Reference proteome</keyword>
<evidence type="ECO:0000256" key="1">
    <source>
        <dbReference type="ARBA" id="ARBA00004167"/>
    </source>
</evidence>
<dbReference type="GO" id="GO:0008202">
    <property type="term" value="P:steroid metabolic process"/>
    <property type="evidence" value="ECO:0007669"/>
    <property type="project" value="TreeGrafter"/>
</dbReference>
<evidence type="ECO:0000256" key="6">
    <source>
        <dbReference type="SAM" id="MobiDB-lite"/>
    </source>
</evidence>
<dbReference type="GO" id="GO:0005737">
    <property type="term" value="C:cytoplasm"/>
    <property type="evidence" value="ECO:0007669"/>
    <property type="project" value="TreeGrafter"/>
</dbReference>
<reference evidence="8" key="2">
    <citation type="submission" date="2023-06" db="EMBL/GenBank/DDBJ databases">
        <authorList>
            <consortium name="Lawrence Berkeley National Laboratory"/>
            <person name="Haridas S."/>
            <person name="Hensen N."/>
            <person name="Bonometti L."/>
            <person name="Westerberg I."/>
            <person name="Brannstrom I.O."/>
            <person name="Guillou S."/>
            <person name="Cros-Aarteil S."/>
            <person name="Calhoun S."/>
            <person name="Kuo A."/>
            <person name="Mondo S."/>
            <person name="Pangilinan J."/>
            <person name="Riley R."/>
            <person name="Labutti K."/>
            <person name="Andreopoulos B."/>
            <person name="Lipzen A."/>
            <person name="Chen C."/>
            <person name="Yanf M."/>
            <person name="Daum C."/>
            <person name="Ng V."/>
            <person name="Clum A."/>
            <person name="Steindorff A."/>
            <person name="Ohm R."/>
            <person name="Martin F."/>
            <person name="Silar P."/>
            <person name="Natvig D."/>
            <person name="Lalanne C."/>
            <person name="Gautier V."/>
            <person name="Ament-Velasquez S.L."/>
            <person name="Kruys A."/>
            <person name="Hutchinson M.I."/>
            <person name="Powell A.J."/>
            <person name="Barry K."/>
            <person name="Miller A.N."/>
            <person name="Grigoriev I.V."/>
            <person name="Debuchy R."/>
            <person name="Gladieux P."/>
            <person name="Thoren M.H."/>
            <person name="Johannesson H."/>
        </authorList>
    </citation>
    <scope>NUCLEOTIDE SEQUENCE</scope>
    <source>
        <strain evidence="8">CBS 955.72</strain>
    </source>
</reference>
<dbReference type="EC" id="1.3.1.72" evidence="2"/>
<evidence type="ECO:0000256" key="4">
    <source>
        <dbReference type="ARBA" id="ARBA00022989"/>
    </source>
</evidence>
<dbReference type="InterPro" id="IPR036318">
    <property type="entry name" value="FAD-bd_PCMH-like_sf"/>
</dbReference>
<dbReference type="Pfam" id="PF01565">
    <property type="entry name" value="FAD_binding_4"/>
    <property type="match status" value="1"/>
</dbReference>
<dbReference type="GO" id="GO:0050614">
    <property type="term" value="F:Delta24-sterol reductase activity"/>
    <property type="evidence" value="ECO:0007669"/>
    <property type="project" value="UniProtKB-EC"/>
</dbReference>
<dbReference type="AlphaFoldDB" id="A0AAJ0HEI3"/>
<dbReference type="GO" id="GO:0071949">
    <property type="term" value="F:FAD binding"/>
    <property type="evidence" value="ECO:0007669"/>
    <property type="project" value="InterPro"/>
</dbReference>
<dbReference type="PANTHER" id="PTHR10801:SF10">
    <property type="entry name" value="FAD BINDING DOMAIN PROTEIN (AFU_ORTHOLOGUE AFUA_6G14300)"/>
    <property type="match status" value="1"/>
</dbReference>
<protein>
    <recommendedName>
        <fullName evidence="2">Delta(24)-sterol reductase</fullName>
        <ecNumber evidence="2">1.3.1.72</ecNumber>
    </recommendedName>
</protein>
<dbReference type="Proteomes" id="UP001275084">
    <property type="component" value="Unassembled WGS sequence"/>
</dbReference>
<dbReference type="Gene3D" id="3.30.465.10">
    <property type="match status" value="1"/>
</dbReference>
<feature type="compositionally biased region" description="Low complexity" evidence="6">
    <location>
        <begin position="372"/>
        <end position="385"/>
    </location>
</feature>
<accession>A0AAJ0HEI3</accession>
<dbReference type="InterPro" id="IPR016169">
    <property type="entry name" value="FAD-bd_PCMH_sub2"/>
</dbReference>
<keyword evidence="4" id="KW-1133">Transmembrane helix</keyword>
<evidence type="ECO:0000256" key="3">
    <source>
        <dbReference type="ARBA" id="ARBA00022692"/>
    </source>
</evidence>
<dbReference type="InterPro" id="IPR040165">
    <property type="entry name" value="Diminuto-like"/>
</dbReference>
<evidence type="ECO:0000256" key="5">
    <source>
        <dbReference type="ARBA" id="ARBA00023136"/>
    </source>
</evidence>
<dbReference type="FunFam" id="3.30.465.10:FF:000031">
    <property type="entry name" value="FAD binding domain protein"/>
    <property type="match status" value="1"/>
</dbReference>